<dbReference type="GO" id="GO:0065002">
    <property type="term" value="P:intracellular protein transmembrane transport"/>
    <property type="evidence" value="ECO:0007669"/>
    <property type="project" value="UniProtKB-UniRule"/>
</dbReference>
<keyword evidence="6 9" id="KW-1133">Transmembrane helix</keyword>
<dbReference type="GO" id="GO:0005886">
    <property type="term" value="C:plasma membrane"/>
    <property type="evidence" value="ECO:0007669"/>
    <property type="project" value="UniProtKB-UniRule"/>
</dbReference>
<keyword evidence="4 9" id="KW-0812">Transmembrane</keyword>
<dbReference type="PANTHER" id="PTHR33910">
    <property type="entry name" value="PROTEIN TRANSLOCASE SUBUNIT SECE"/>
    <property type="match status" value="1"/>
</dbReference>
<evidence type="ECO:0000256" key="6">
    <source>
        <dbReference type="ARBA" id="ARBA00022989"/>
    </source>
</evidence>
<evidence type="ECO:0000256" key="8">
    <source>
        <dbReference type="ARBA" id="ARBA00023136"/>
    </source>
</evidence>
<evidence type="ECO:0000256" key="9">
    <source>
        <dbReference type="HAMAP-Rule" id="MF_00422"/>
    </source>
</evidence>
<dbReference type="KEGG" id="ptf:PROFFT_A_00890"/>
<evidence type="ECO:0000256" key="7">
    <source>
        <dbReference type="ARBA" id="ARBA00023010"/>
    </source>
</evidence>
<accession>A0A8E4EZP5</accession>
<keyword evidence="5 9" id="KW-0653">Protein transport</keyword>
<evidence type="ECO:0000256" key="1">
    <source>
        <dbReference type="ARBA" id="ARBA00004370"/>
    </source>
</evidence>
<evidence type="ECO:0000256" key="4">
    <source>
        <dbReference type="ARBA" id="ARBA00022692"/>
    </source>
</evidence>
<feature type="transmembrane region" description="Helical" evidence="9">
    <location>
        <begin position="12"/>
        <end position="35"/>
    </location>
</feature>
<sequence length="127" mass="14080">MSRNIDAKSSRCALQAIKWLVVIMLLFIAIVGNFIYRDLSIPLRAIAVVLIIAIAGIVALLTNQGKDAITFASGARTEMRKVIWPTLQETFHTTLIVAVFTAIMSLILWGLDGILVYLVSFITDLRF</sequence>
<evidence type="ECO:0000313" key="11">
    <source>
        <dbReference type="Proteomes" id="UP000683585"/>
    </source>
</evidence>
<dbReference type="NCBIfam" id="NF004374">
    <property type="entry name" value="PRK05740.1-5"/>
    <property type="match status" value="1"/>
</dbReference>
<keyword evidence="8 9" id="KW-0472">Membrane</keyword>
<comment type="similarity">
    <text evidence="9">Belongs to the SecE/SEC61-gamma family.</text>
</comment>
<feature type="transmembrane region" description="Helical" evidence="9">
    <location>
        <begin position="95"/>
        <end position="122"/>
    </location>
</feature>
<evidence type="ECO:0000256" key="2">
    <source>
        <dbReference type="ARBA" id="ARBA00022448"/>
    </source>
</evidence>
<evidence type="ECO:0000256" key="3">
    <source>
        <dbReference type="ARBA" id="ARBA00022475"/>
    </source>
</evidence>
<dbReference type="PANTHER" id="PTHR33910:SF1">
    <property type="entry name" value="PROTEIN TRANSLOCASE SUBUNIT SECE"/>
    <property type="match status" value="1"/>
</dbReference>
<dbReference type="PROSITE" id="PS01067">
    <property type="entry name" value="SECE_SEC61G"/>
    <property type="match status" value="1"/>
</dbReference>
<organism evidence="10 11">
    <name type="scientific">Candidatus Profftia tarda</name>
    <dbReference type="NCBI Taxonomy" id="1177216"/>
    <lineage>
        <taxon>Bacteria</taxon>
        <taxon>Pseudomonadati</taxon>
        <taxon>Pseudomonadota</taxon>
        <taxon>Gammaproteobacteria</taxon>
        <taxon>Enterobacterales</taxon>
        <taxon>Enterobacteriaceae</taxon>
        <taxon>Candidatus Profftia</taxon>
    </lineage>
</organism>
<proteinExistence type="inferred from homology"/>
<comment type="subunit">
    <text evidence="9">Component of the Sec protein translocase complex. Heterotrimer consisting of SecY, SecE and SecG subunits. The heterotrimers can form oligomers, although 1 heterotrimer is thought to be able to translocate proteins. Interacts with the ribosome. Interacts with SecDF, and other proteins may be involved. Interacts with SecA.</text>
</comment>
<evidence type="ECO:0000256" key="5">
    <source>
        <dbReference type="ARBA" id="ARBA00022927"/>
    </source>
</evidence>
<evidence type="ECO:0000313" key="10">
    <source>
        <dbReference type="EMBL" id="CAD6507662.1"/>
    </source>
</evidence>
<reference evidence="10" key="1">
    <citation type="submission" date="2020-10" db="EMBL/GenBank/DDBJ databases">
        <authorList>
            <person name="Szabo G."/>
        </authorList>
    </citation>
    <scope>NUCLEOTIDE SEQUENCE</scope>
    <source>
        <strain evidence="10">PROFFT</strain>
    </source>
</reference>
<dbReference type="NCBIfam" id="TIGR00964">
    <property type="entry name" value="secE_bact"/>
    <property type="match status" value="1"/>
</dbReference>
<keyword evidence="7 9" id="KW-0811">Translocation</keyword>
<dbReference type="RefSeq" id="WP_216782532.1">
    <property type="nucleotide sequence ID" value="NZ_LR890047.1"/>
</dbReference>
<dbReference type="GO" id="GO:0008320">
    <property type="term" value="F:protein transmembrane transporter activity"/>
    <property type="evidence" value="ECO:0007669"/>
    <property type="project" value="UniProtKB-UniRule"/>
</dbReference>
<keyword evidence="2 9" id="KW-0813">Transport</keyword>
<keyword evidence="11" id="KW-1185">Reference proteome</keyword>
<dbReference type="HAMAP" id="MF_00422">
    <property type="entry name" value="SecE"/>
    <property type="match status" value="1"/>
</dbReference>
<keyword evidence="3 9" id="KW-1003">Cell membrane</keyword>
<dbReference type="InterPro" id="IPR005807">
    <property type="entry name" value="SecE_bac"/>
</dbReference>
<gene>
    <name evidence="9 10" type="primary">secE</name>
    <name evidence="10" type="ORF">PROFFT_A_00890</name>
</gene>
<dbReference type="GO" id="GO:0043952">
    <property type="term" value="P:protein transport by the Sec complex"/>
    <property type="evidence" value="ECO:0007669"/>
    <property type="project" value="UniProtKB-UniRule"/>
</dbReference>
<comment type="subcellular location">
    <subcellularLocation>
        <location evidence="1">Membrane</location>
    </subcellularLocation>
</comment>
<dbReference type="Pfam" id="PF00584">
    <property type="entry name" value="SecE"/>
    <property type="match status" value="1"/>
</dbReference>
<dbReference type="GO" id="GO:0009306">
    <property type="term" value="P:protein secretion"/>
    <property type="evidence" value="ECO:0007669"/>
    <property type="project" value="UniProtKB-UniRule"/>
</dbReference>
<comment type="caution">
    <text evidence="9">Lacks conserved residue(s) required for the propagation of feature annotation.</text>
</comment>
<feature type="transmembrane region" description="Helical" evidence="9">
    <location>
        <begin position="41"/>
        <end position="61"/>
    </location>
</feature>
<name>A0A8E4EZP5_9ENTR</name>
<dbReference type="EMBL" id="LR890047">
    <property type="protein sequence ID" value="CAD6507662.1"/>
    <property type="molecule type" value="Genomic_DNA"/>
</dbReference>
<dbReference type="GO" id="GO:0006605">
    <property type="term" value="P:protein targeting"/>
    <property type="evidence" value="ECO:0007669"/>
    <property type="project" value="UniProtKB-UniRule"/>
</dbReference>
<dbReference type="Proteomes" id="UP000683585">
    <property type="component" value="Chromosome"/>
</dbReference>
<dbReference type="NCBIfam" id="NF004372">
    <property type="entry name" value="PRK05740.1-2"/>
    <property type="match status" value="1"/>
</dbReference>
<protein>
    <recommendedName>
        <fullName evidence="9">Protein translocase subunit SecE</fullName>
    </recommendedName>
</protein>
<dbReference type="AlphaFoldDB" id="A0A8E4EZP5"/>
<dbReference type="InterPro" id="IPR001901">
    <property type="entry name" value="Translocase_SecE/Sec61-g"/>
</dbReference>
<comment type="function">
    <text evidence="9">Essential subunit of the Sec protein translocation channel SecYEG. Clamps together the 2 halves of SecY. May contact the channel plug during translocation.</text>
</comment>